<reference evidence="9 10" key="1">
    <citation type="submission" date="2017-08" db="EMBL/GenBank/DDBJ databases">
        <title>Infants hospitalized years apart are colonized by the same room-sourced microbial strains.</title>
        <authorList>
            <person name="Brooks B."/>
            <person name="Olm M.R."/>
            <person name="Firek B.A."/>
            <person name="Baker R."/>
            <person name="Thomas B.C."/>
            <person name="Morowitz M.J."/>
            <person name="Banfield J.F."/>
        </authorList>
    </citation>
    <scope>NUCLEOTIDE SEQUENCE [LARGE SCALE GENOMIC DNA]</scope>
    <source>
        <strain evidence="9">S2_018_000_R2_101</strain>
    </source>
</reference>
<feature type="binding site" evidence="7">
    <location>
        <begin position="302"/>
        <end position="306"/>
    </location>
    <ligand>
        <name>FMN</name>
        <dbReference type="ChEBI" id="CHEBI:58210"/>
    </ligand>
</feature>
<evidence type="ECO:0000256" key="2">
    <source>
        <dbReference type="ARBA" id="ARBA00022630"/>
    </source>
</evidence>
<dbReference type="AlphaFoldDB" id="A0A2W5CAV3"/>
<feature type="binding site" evidence="7">
    <location>
        <position position="247"/>
    </location>
    <ligand>
        <name>FMN</name>
        <dbReference type="ChEBI" id="CHEBI:58210"/>
    </ligand>
</feature>
<evidence type="ECO:0000256" key="1">
    <source>
        <dbReference type="ARBA" id="ARBA00001917"/>
    </source>
</evidence>
<evidence type="ECO:0000256" key="4">
    <source>
        <dbReference type="ARBA" id="ARBA00023002"/>
    </source>
</evidence>
<feature type="active site" description="Proton acceptor" evidence="6">
    <location>
        <position position="271"/>
    </location>
</feature>
<feature type="binding site" evidence="7">
    <location>
        <position position="154"/>
    </location>
    <ligand>
        <name>glyoxylate</name>
        <dbReference type="ChEBI" id="CHEBI:36655"/>
    </ligand>
</feature>
<keyword evidence="4" id="KW-0560">Oxidoreductase</keyword>
<feature type="binding site" evidence="7">
    <location>
        <begin position="92"/>
        <end position="94"/>
    </location>
    <ligand>
        <name>FMN</name>
        <dbReference type="ChEBI" id="CHEBI:58210"/>
    </ligand>
</feature>
<dbReference type="SUPFAM" id="SSF51395">
    <property type="entry name" value="FMN-linked oxidoreductases"/>
    <property type="match status" value="1"/>
</dbReference>
<dbReference type="Proteomes" id="UP000249066">
    <property type="component" value="Unassembled WGS sequence"/>
</dbReference>
<feature type="binding site" evidence="7">
    <location>
        <position position="121"/>
    </location>
    <ligand>
        <name>FMN</name>
        <dbReference type="ChEBI" id="CHEBI:58210"/>
    </ligand>
</feature>
<dbReference type="Pfam" id="PF01070">
    <property type="entry name" value="FMN_dh"/>
    <property type="match status" value="1"/>
</dbReference>
<evidence type="ECO:0000313" key="9">
    <source>
        <dbReference type="EMBL" id="PZO91458.1"/>
    </source>
</evidence>
<dbReference type="InterPro" id="IPR013785">
    <property type="entry name" value="Aldolase_TIM"/>
</dbReference>
<evidence type="ECO:0000313" key="10">
    <source>
        <dbReference type="Proteomes" id="UP000249066"/>
    </source>
</evidence>
<organism evidence="9 10">
    <name type="scientific">Sphingomonas sanxanigenens</name>
    <dbReference type="NCBI Taxonomy" id="397260"/>
    <lineage>
        <taxon>Bacteria</taxon>
        <taxon>Pseudomonadati</taxon>
        <taxon>Pseudomonadota</taxon>
        <taxon>Alphaproteobacteria</taxon>
        <taxon>Sphingomonadales</taxon>
        <taxon>Sphingomonadaceae</taxon>
        <taxon>Sphingomonas</taxon>
    </lineage>
</organism>
<feature type="domain" description="FMN hydroxy acid dehydrogenase" evidence="8">
    <location>
        <begin position="13"/>
        <end position="376"/>
    </location>
</feature>
<evidence type="ECO:0000256" key="5">
    <source>
        <dbReference type="ARBA" id="ARBA00024042"/>
    </source>
</evidence>
<feature type="binding site" evidence="7">
    <location>
        <position position="269"/>
    </location>
    <ligand>
        <name>FMN</name>
        <dbReference type="ChEBI" id="CHEBI:58210"/>
    </ligand>
</feature>
<sequence length="376" mass="39481">MSSPAGPLPPLTAIPDDVLALADYEKRAKAHLPPASWAHVQDGSGAGVTLADNRAVFDRLRLLPHALADLRQGDTAIHLLGRRHAAPILLAPIAYQTLAHPDGELAVARAAAALDTGMALSTLSGVTLEAVAAASRAASDELRKPNAPLWFQLYLQPERADNLALVRRAEAAGYEAVVLTIDAGLKRSSFTLPPGVDAANLKGMRRARHVAQAESGLLFGTPIIDAMPRWDDLAWLRAATKLPVIVKGMAVGADLDRMIDAGVDGLILSNHGGRVLDGLPTSLELLPDVRDTIAGRIPILIDGGVRTGVDIVKALCLGASAVLVGRPQIHALAVAGMPGVAHMLQILRVELEAAMAQLGCPDPSSLTGDRLFDRAR</sequence>
<dbReference type="GO" id="GO:0010181">
    <property type="term" value="F:FMN binding"/>
    <property type="evidence" value="ECO:0007669"/>
    <property type="project" value="InterPro"/>
</dbReference>
<accession>A0A2W5CAV3</accession>
<dbReference type="CDD" id="cd02809">
    <property type="entry name" value="alpha_hydroxyacid_oxid_FMN"/>
    <property type="match status" value="1"/>
</dbReference>
<dbReference type="InterPro" id="IPR000262">
    <property type="entry name" value="FMN-dep_DH"/>
</dbReference>
<name>A0A2W5CAV3_9SPHN</name>
<dbReference type="PROSITE" id="PS51349">
    <property type="entry name" value="FMN_HYDROXY_ACID_DH_2"/>
    <property type="match status" value="1"/>
</dbReference>
<dbReference type="Gene3D" id="3.20.20.70">
    <property type="entry name" value="Aldolase class I"/>
    <property type="match status" value="1"/>
</dbReference>
<dbReference type="InterPro" id="IPR037396">
    <property type="entry name" value="FMN_HAD"/>
</dbReference>
<dbReference type="PANTHER" id="PTHR10578:SF107">
    <property type="entry name" value="2-HYDROXYACID OXIDASE 1"/>
    <property type="match status" value="1"/>
</dbReference>
<feature type="binding site" evidence="7">
    <location>
        <position position="271"/>
    </location>
    <ligand>
        <name>glyoxylate</name>
        <dbReference type="ChEBI" id="CHEBI:36655"/>
    </ligand>
</feature>
<feature type="binding site" evidence="7">
    <location>
        <position position="152"/>
    </location>
    <ligand>
        <name>FMN</name>
        <dbReference type="ChEBI" id="CHEBI:58210"/>
    </ligand>
</feature>
<feature type="binding site" evidence="7">
    <location>
        <position position="180"/>
    </location>
    <ligand>
        <name>FMN</name>
        <dbReference type="ChEBI" id="CHEBI:58210"/>
    </ligand>
</feature>
<feature type="binding site" evidence="7">
    <location>
        <position position="274"/>
    </location>
    <ligand>
        <name>glyoxylate</name>
        <dbReference type="ChEBI" id="CHEBI:36655"/>
    </ligand>
</feature>
<dbReference type="InterPro" id="IPR012133">
    <property type="entry name" value="Alpha-hydoxy_acid_DH_FMN"/>
</dbReference>
<dbReference type="PANTHER" id="PTHR10578">
    <property type="entry name" value="S -2-HYDROXY-ACID OXIDASE-RELATED"/>
    <property type="match status" value="1"/>
</dbReference>
<gene>
    <name evidence="9" type="ORF">DI623_03350</name>
</gene>
<dbReference type="PIRSF" id="PIRSF000138">
    <property type="entry name" value="Al-hdrx_acd_dh"/>
    <property type="match status" value="1"/>
</dbReference>
<dbReference type="EMBL" id="QFNN01000009">
    <property type="protein sequence ID" value="PZO91458.1"/>
    <property type="molecule type" value="Genomic_DNA"/>
</dbReference>
<keyword evidence="2 7" id="KW-0285">Flavoprotein</keyword>
<evidence type="ECO:0000256" key="3">
    <source>
        <dbReference type="ARBA" id="ARBA00022643"/>
    </source>
</evidence>
<comment type="similarity">
    <text evidence="5">Belongs to the FMN-dependent alpha-hydroxy acid dehydrogenase family.</text>
</comment>
<comment type="caution">
    <text evidence="9">The sequence shown here is derived from an EMBL/GenBank/DDBJ whole genome shotgun (WGS) entry which is preliminary data.</text>
</comment>
<evidence type="ECO:0000256" key="6">
    <source>
        <dbReference type="PIRSR" id="PIRSR000138-1"/>
    </source>
</evidence>
<comment type="cofactor">
    <cofactor evidence="1">
        <name>FMN</name>
        <dbReference type="ChEBI" id="CHEBI:58210"/>
    </cofactor>
</comment>
<evidence type="ECO:0000256" key="7">
    <source>
        <dbReference type="PIRSR" id="PIRSR000138-2"/>
    </source>
</evidence>
<evidence type="ECO:0000259" key="8">
    <source>
        <dbReference type="PROSITE" id="PS51349"/>
    </source>
</evidence>
<feature type="binding site" evidence="7">
    <location>
        <begin position="325"/>
        <end position="326"/>
    </location>
    <ligand>
        <name>FMN</name>
        <dbReference type="ChEBI" id="CHEBI:58210"/>
    </ligand>
</feature>
<dbReference type="GO" id="GO:0016491">
    <property type="term" value="F:oxidoreductase activity"/>
    <property type="evidence" value="ECO:0007669"/>
    <property type="project" value="UniProtKB-KW"/>
</dbReference>
<protein>
    <submittedName>
        <fullName evidence="9">Alpha-hydroxy-acid oxidizing enzyme</fullName>
    </submittedName>
</protein>
<keyword evidence="3 7" id="KW-0288">FMN</keyword>
<proteinExistence type="inferred from homology"/>